<dbReference type="OrthoDB" id="10505471at2759"/>
<name>A0A0C3PZ75_9AGAM</name>
<reference evidence="2 3" key="1">
    <citation type="submission" date="2014-04" db="EMBL/GenBank/DDBJ databases">
        <authorList>
            <consortium name="DOE Joint Genome Institute"/>
            <person name="Kuo A."/>
            <person name="Girlanda M."/>
            <person name="Perotto S."/>
            <person name="Kohler A."/>
            <person name="Nagy L.G."/>
            <person name="Floudas D."/>
            <person name="Copeland A."/>
            <person name="Barry K.W."/>
            <person name="Cichocki N."/>
            <person name="Veneault-Fourrey C."/>
            <person name="LaButti K."/>
            <person name="Lindquist E.A."/>
            <person name="Lipzen A."/>
            <person name="Lundell T."/>
            <person name="Morin E."/>
            <person name="Murat C."/>
            <person name="Sun H."/>
            <person name="Tunlid A."/>
            <person name="Henrissat B."/>
            <person name="Grigoriev I.V."/>
            <person name="Hibbett D.S."/>
            <person name="Martin F."/>
            <person name="Nordberg H.P."/>
            <person name="Cantor M.N."/>
            <person name="Hua S.X."/>
        </authorList>
    </citation>
    <scope>NUCLEOTIDE SEQUENCE [LARGE SCALE GENOMIC DNA]</scope>
    <source>
        <strain evidence="2 3">MUT 4182</strain>
    </source>
</reference>
<organism evidence="2 3">
    <name type="scientific">Tulasnella calospora MUT 4182</name>
    <dbReference type="NCBI Taxonomy" id="1051891"/>
    <lineage>
        <taxon>Eukaryota</taxon>
        <taxon>Fungi</taxon>
        <taxon>Dikarya</taxon>
        <taxon>Basidiomycota</taxon>
        <taxon>Agaricomycotina</taxon>
        <taxon>Agaricomycetes</taxon>
        <taxon>Cantharellales</taxon>
        <taxon>Tulasnellaceae</taxon>
        <taxon>Tulasnella</taxon>
    </lineage>
</organism>
<feature type="compositionally biased region" description="Low complexity" evidence="1">
    <location>
        <begin position="34"/>
        <end position="61"/>
    </location>
</feature>
<keyword evidence="3" id="KW-1185">Reference proteome</keyword>
<dbReference type="Proteomes" id="UP000054248">
    <property type="component" value="Unassembled WGS sequence"/>
</dbReference>
<dbReference type="HOGENOM" id="CLU_809397_0_0_1"/>
<protein>
    <submittedName>
        <fullName evidence="2">Uncharacterized protein</fullName>
    </submittedName>
</protein>
<sequence length="343" mass="36275">MINPGEGLGLQTSAEHLQPYASSSSPTDRRRTRMSLLSTSTAPSNFTATASNSSSSNSSQSKRGSVAHSQQTPTPPVSPRPSSTSGFPTTPSSPAVSARPSLKTRISTPKLGRPFRISLSTVLGRESGEGSSSRGLATPVEKVPPPVPPLPASLVAFTTRAQPPAHTGTFIDTRPWTALSDYEADDDEERKRERPHSWLAEARGWEELVLGDLAEEAEGQEVTSSSSAARAMAGMGELKSPGLFSVSTGTTAAETSLSGSTRKNTFDEERVSAEAFSKVPFPRSRSRPRELGFTSAGLAGDATRPADLVPAAATVVGRRTLEIFGRSRRTLPVQDTNSLRQAS</sequence>
<evidence type="ECO:0000313" key="2">
    <source>
        <dbReference type="EMBL" id="KIO20750.1"/>
    </source>
</evidence>
<proteinExistence type="predicted"/>
<feature type="region of interest" description="Disordered" evidence="1">
    <location>
        <begin position="1"/>
        <end position="110"/>
    </location>
</feature>
<feature type="region of interest" description="Disordered" evidence="1">
    <location>
        <begin position="123"/>
        <end position="147"/>
    </location>
</feature>
<evidence type="ECO:0000256" key="1">
    <source>
        <dbReference type="SAM" id="MobiDB-lite"/>
    </source>
</evidence>
<dbReference type="EMBL" id="KN823163">
    <property type="protein sequence ID" value="KIO20750.1"/>
    <property type="molecule type" value="Genomic_DNA"/>
</dbReference>
<accession>A0A0C3PZ75</accession>
<gene>
    <name evidence="2" type="ORF">M407DRAFT_29644</name>
</gene>
<reference evidence="3" key="2">
    <citation type="submission" date="2015-01" db="EMBL/GenBank/DDBJ databases">
        <title>Evolutionary Origins and Diversification of the Mycorrhizal Mutualists.</title>
        <authorList>
            <consortium name="DOE Joint Genome Institute"/>
            <consortium name="Mycorrhizal Genomics Consortium"/>
            <person name="Kohler A."/>
            <person name="Kuo A."/>
            <person name="Nagy L.G."/>
            <person name="Floudas D."/>
            <person name="Copeland A."/>
            <person name="Barry K.W."/>
            <person name="Cichocki N."/>
            <person name="Veneault-Fourrey C."/>
            <person name="LaButti K."/>
            <person name="Lindquist E.A."/>
            <person name="Lipzen A."/>
            <person name="Lundell T."/>
            <person name="Morin E."/>
            <person name="Murat C."/>
            <person name="Riley R."/>
            <person name="Ohm R."/>
            <person name="Sun H."/>
            <person name="Tunlid A."/>
            <person name="Henrissat B."/>
            <person name="Grigoriev I.V."/>
            <person name="Hibbett D.S."/>
            <person name="Martin F."/>
        </authorList>
    </citation>
    <scope>NUCLEOTIDE SEQUENCE [LARGE SCALE GENOMIC DNA]</scope>
    <source>
        <strain evidence="3">MUT 4182</strain>
    </source>
</reference>
<dbReference type="AlphaFoldDB" id="A0A0C3PZ75"/>
<feature type="compositionally biased region" description="Low complexity" evidence="1">
    <location>
        <begin position="80"/>
        <end position="94"/>
    </location>
</feature>
<feature type="compositionally biased region" description="Low complexity" evidence="1">
    <location>
        <begin position="129"/>
        <end position="141"/>
    </location>
</feature>
<evidence type="ECO:0000313" key="3">
    <source>
        <dbReference type="Proteomes" id="UP000054248"/>
    </source>
</evidence>